<dbReference type="EMBL" id="AP031322">
    <property type="protein sequence ID" value="BFH73831.1"/>
    <property type="molecule type" value="Genomic_DNA"/>
</dbReference>
<feature type="coiled-coil region" evidence="1">
    <location>
        <begin position="70"/>
        <end position="104"/>
    </location>
</feature>
<dbReference type="KEGG" id="sjv:SJAV_17750"/>
<dbReference type="InterPro" id="IPR038723">
    <property type="entry name" value="ArnR1-like_HTH"/>
</dbReference>
<proteinExistence type="predicted"/>
<dbReference type="GeneID" id="92354728"/>
<dbReference type="RefSeq" id="WP_369609390.1">
    <property type="nucleotide sequence ID" value="NZ_AP031322.1"/>
</dbReference>
<dbReference type="InterPro" id="IPR036390">
    <property type="entry name" value="WH_DNA-bd_sf"/>
</dbReference>
<evidence type="ECO:0000259" key="2">
    <source>
        <dbReference type="Pfam" id="PF14947"/>
    </source>
</evidence>
<dbReference type="AlphaFoldDB" id="A0AAT9GSS0"/>
<accession>A0AAT9GSS0</accession>
<dbReference type="SUPFAM" id="SSF46785">
    <property type="entry name" value="Winged helix' DNA-binding domain"/>
    <property type="match status" value="1"/>
</dbReference>
<dbReference type="Gene3D" id="1.10.10.10">
    <property type="entry name" value="Winged helix-like DNA-binding domain superfamily/Winged helix DNA-binding domain"/>
    <property type="match status" value="1"/>
</dbReference>
<protein>
    <submittedName>
        <fullName evidence="3">DUF4364 family protein</fullName>
    </submittedName>
</protein>
<dbReference type="InterPro" id="IPR036388">
    <property type="entry name" value="WH-like_DNA-bd_sf"/>
</dbReference>
<keyword evidence="1" id="KW-0175">Coiled coil</keyword>
<gene>
    <name evidence="3" type="ORF">SJAV_17750</name>
</gene>
<dbReference type="Pfam" id="PF14947">
    <property type="entry name" value="HTH_45"/>
    <property type="match status" value="1"/>
</dbReference>
<reference evidence="3" key="1">
    <citation type="submission" date="2024-03" db="EMBL/GenBank/DDBJ databases">
        <title>Complete genome sequence of Sulfurisphaera javensis strain KD-1.</title>
        <authorList>
            <person name="Sakai H."/>
            <person name="Nur N."/>
            <person name="Suwanto A."/>
            <person name="Kurosawa N."/>
        </authorList>
    </citation>
    <scope>NUCLEOTIDE SEQUENCE</scope>
    <source>
        <strain evidence="3">KD-1</strain>
    </source>
</reference>
<name>A0AAT9GSS0_9CREN</name>
<feature type="domain" description="ArnR1-like winged helix-turn-helix" evidence="2">
    <location>
        <begin position="6"/>
        <end position="83"/>
    </location>
</feature>
<evidence type="ECO:0000256" key="1">
    <source>
        <dbReference type="SAM" id="Coils"/>
    </source>
</evidence>
<evidence type="ECO:0000313" key="3">
    <source>
        <dbReference type="EMBL" id="BFH73831.1"/>
    </source>
</evidence>
<organism evidence="3">
    <name type="scientific">Sulfurisphaera javensis</name>
    <dbReference type="NCBI Taxonomy" id="2049879"/>
    <lineage>
        <taxon>Archaea</taxon>
        <taxon>Thermoproteota</taxon>
        <taxon>Thermoprotei</taxon>
        <taxon>Sulfolobales</taxon>
        <taxon>Sulfolobaceae</taxon>
        <taxon>Sulfurisphaera</taxon>
    </lineage>
</organism>
<sequence>MSKRVKRSSLEILFSILNACNENVTKTRIMYASGINLIELNRYLKFLEEEGYITKEKTEKNPKYSLTEKGKDALERLRKYVEVLKEYEKEKKNVSDLIKLIKTKKKAKTSTDMKRNQSL</sequence>